<dbReference type="EMBL" id="JACHGK010000009">
    <property type="protein sequence ID" value="MBB6446132.1"/>
    <property type="molecule type" value="Genomic_DNA"/>
</dbReference>
<sequence>MKVTDIGLELTDKLKVADIRLKLADIIGKVADIYPKLADIIRKVADIALIWALLRWRNCQSNS</sequence>
<keyword evidence="2" id="KW-1185">Reference proteome</keyword>
<gene>
    <name evidence="1" type="ORF">HNR53_002782</name>
</gene>
<proteinExistence type="predicted"/>
<comment type="caution">
    <text evidence="1">The sequence shown here is derived from an EMBL/GenBank/DDBJ whole genome shotgun (WGS) entry which is preliminary data.</text>
</comment>
<protein>
    <submittedName>
        <fullName evidence="1">Uncharacterized protein</fullName>
    </submittedName>
</protein>
<dbReference type="RefSeq" id="WP_184526852.1">
    <property type="nucleotide sequence ID" value="NZ_JACHGK010000009.1"/>
</dbReference>
<name>A0A7X0HUH5_9BACI</name>
<accession>A0A7X0HUH5</accession>
<dbReference type="AlphaFoldDB" id="A0A7X0HUH5"/>
<reference evidence="1 2" key="1">
    <citation type="submission" date="2020-08" db="EMBL/GenBank/DDBJ databases">
        <title>Genomic Encyclopedia of Type Strains, Phase IV (KMG-IV): sequencing the most valuable type-strain genomes for metagenomic binning, comparative biology and taxonomic classification.</title>
        <authorList>
            <person name="Goeker M."/>
        </authorList>
    </citation>
    <scope>NUCLEOTIDE SEQUENCE [LARGE SCALE GENOMIC DNA]</scope>
    <source>
        <strain evidence="1 2">DSM 5391</strain>
    </source>
</reference>
<evidence type="ECO:0000313" key="1">
    <source>
        <dbReference type="EMBL" id="MBB6446132.1"/>
    </source>
</evidence>
<organism evidence="1 2">
    <name type="scientific">Bacillus benzoevorans</name>
    <dbReference type="NCBI Taxonomy" id="1456"/>
    <lineage>
        <taxon>Bacteria</taxon>
        <taxon>Bacillati</taxon>
        <taxon>Bacillota</taxon>
        <taxon>Bacilli</taxon>
        <taxon>Bacillales</taxon>
        <taxon>Bacillaceae</taxon>
        <taxon>Bacillus</taxon>
    </lineage>
</organism>
<dbReference type="Proteomes" id="UP000531594">
    <property type="component" value="Unassembled WGS sequence"/>
</dbReference>
<evidence type="ECO:0000313" key="2">
    <source>
        <dbReference type="Proteomes" id="UP000531594"/>
    </source>
</evidence>